<name>A0A0E9T7Z4_ANGAN</name>
<accession>A0A0E9T7Z4</accession>
<sequence>MFQLAIQTQTFRSAKASHFFYHFIKINHLQIKFGIHTGITGVFSFQVINATCTKPQHAIGLH</sequence>
<evidence type="ECO:0000313" key="1">
    <source>
        <dbReference type="EMBL" id="JAH49552.1"/>
    </source>
</evidence>
<reference evidence="1" key="2">
    <citation type="journal article" date="2015" name="Fish Shellfish Immunol.">
        <title>Early steps in the European eel (Anguilla anguilla)-Vibrio vulnificus interaction in the gills: Role of the RtxA13 toxin.</title>
        <authorList>
            <person name="Callol A."/>
            <person name="Pajuelo D."/>
            <person name="Ebbesson L."/>
            <person name="Teles M."/>
            <person name="MacKenzie S."/>
            <person name="Amaro C."/>
        </authorList>
    </citation>
    <scope>NUCLEOTIDE SEQUENCE</scope>
</reference>
<proteinExistence type="predicted"/>
<protein>
    <submittedName>
        <fullName evidence="1">Uncharacterized protein</fullName>
    </submittedName>
</protein>
<reference evidence="1" key="1">
    <citation type="submission" date="2014-11" db="EMBL/GenBank/DDBJ databases">
        <authorList>
            <person name="Amaro Gonzalez C."/>
        </authorList>
    </citation>
    <scope>NUCLEOTIDE SEQUENCE</scope>
</reference>
<dbReference type="EMBL" id="GBXM01059025">
    <property type="protein sequence ID" value="JAH49552.1"/>
    <property type="molecule type" value="Transcribed_RNA"/>
</dbReference>
<organism evidence="1">
    <name type="scientific">Anguilla anguilla</name>
    <name type="common">European freshwater eel</name>
    <name type="synonym">Muraena anguilla</name>
    <dbReference type="NCBI Taxonomy" id="7936"/>
    <lineage>
        <taxon>Eukaryota</taxon>
        <taxon>Metazoa</taxon>
        <taxon>Chordata</taxon>
        <taxon>Craniata</taxon>
        <taxon>Vertebrata</taxon>
        <taxon>Euteleostomi</taxon>
        <taxon>Actinopterygii</taxon>
        <taxon>Neopterygii</taxon>
        <taxon>Teleostei</taxon>
        <taxon>Anguilliformes</taxon>
        <taxon>Anguillidae</taxon>
        <taxon>Anguilla</taxon>
    </lineage>
</organism>
<dbReference type="AlphaFoldDB" id="A0A0E9T7Z4"/>